<comment type="caution">
    <text evidence="2">The sequence shown here is derived from an EMBL/GenBank/DDBJ whole genome shotgun (WGS) entry which is preliminary data.</text>
</comment>
<feature type="compositionally biased region" description="Basic and acidic residues" evidence="1">
    <location>
        <begin position="257"/>
        <end position="267"/>
    </location>
</feature>
<organism evidence="2 3">
    <name type="scientific">Corynebacterium godavarianum</name>
    <dbReference type="NCBI Taxonomy" id="2054421"/>
    <lineage>
        <taxon>Bacteria</taxon>
        <taxon>Bacillati</taxon>
        <taxon>Actinomycetota</taxon>
        <taxon>Actinomycetes</taxon>
        <taxon>Mycobacteriales</taxon>
        <taxon>Corynebacteriaceae</taxon>
        <taxon>Corynebacterium</taxon>
    </lineage>
</organism>
<dbReference type="EMBL" id="VMHH01000007">
    <property type="protein sequence ID" value="TSJ73030.1"/>
    <property type="molecule type" value="Genomic_DNA"/>
</dbReference>
<name>A0ABY3E0A9_9CORY</name>
<accession>A0ABY3E0A9</accession>
<dbReference type="Proteomes" id="UP000320747">
    <property type="component" value="Unassembled WGS sequence"/>
</dbReference>
<proteinExistence type="predicted"/>
<sequence length="281" mass="29169">MVLLSCMDPGYGTSMQLKRSAAVGVAAIALLGYLADTAAGMRAEHALSARAAELGELSTAPAAYVGGLPFGRTVPRITVDALDVPVAGVGVGNVGIKLVDVTLPHPRTAHLVNDLPGAKASLVRRIVRLDGVAFGQLLGMTNLDIASPYDISPSGGGASEARLTGTIPGTEDPVTVVVTLRIDGTKFVMRPSELVDVPLELTDRAVDTFSLERDTRDLPLGGPADCVQLTGGSIEFSRDRINTVVEETDLTPLLRDPSTDEGTRQAEDSPLASDAEDASAS</sequence>
<feature type="region of interest" description="Disordered" evidence="1">
    <location>
        <begin position="247"/>
        <end position="281"/>
    </location>
</feature>
<evidence type="ECO:0000256" key="1">
    <source>
        <dbReference type="SAM" id="MobiDB-lite"/>
    </source>
</evidence>
<dbReference type="Pfam" id="PF11209">
    <property type="entry name" value="LmeA"/>
    <property type="match status" value="1"/>
</dbReference>
<evidence type="ECO:0000313" key="2">
    <source>
        <dbReference type="EMBL" id="TSJ73030.1"/>
    </source>
</evidence>
<gene>
    <name evidence="2" type="ORF">FPH17_08645</name>
</gene>
<evidence type="ECO:0000313" key="3">
    <source>
        <dbReference type="Proteomes" id="UP000320747"/>
    </source>
</evidence>
<dbReference type="InterPro" id="IPR021373">
    <property type="entry name" value="DUF2993"/>
</dbReference>
<protein>
    <submittedName>
        <fullName evidence="2">DUF2993 domain-containing protein</fullName>
    </submittedName>
</protein>
<reference evidence="2 3" key="1">
    <citation type="submission" date="2019-07" db="EMBL/GenBank/DDBJ databases">
        <title>Draft genome of Corynebacterium godavarianum and other related strains.</title>
        <authorList>
            <person name="Bernier A.-M."/>
            <person name="Bernard K."/>
        </authorList>
    </citation>
    <scope>NUCLEOTIDE SEQUENCE [LARGE SCALE GENOMIC DNA]</scope>
    <source>
        <strain evidence="2 3">LMG 29598</strain>
    </source>
</reference>
<keyword evidence="3" id="KW-1185">Reference proteome</keyword>